<keyword evidence="1" id="KW-0256">Endoplasmic reticulum</keyword>
<keyword evidence="1" id="KW-0472">Membrane</keyword>
<dbReference type="GO" id="GO:0016788">
    <property type="term" value="F:hydrolase activity, acting on ester bonds"/>
    <property type="evidence" value="ECO:0007669"/>
    <property type="project" value="InterPro"/>
</dbReference>
<dbReference type="PANTHER" id="PTHR34043:SF3">
    <property type="entry name" value="ALPHA_BETA-HYDROLASES SUPERFAMILY PROTEIN"/>
    <property type="match status" value="1"/>
</dbReference>
<evidence type="ECO:0000256" key="1">
    <source>
        <dbReference type="RuleBase" id="RU365011"/>
    </source>
</evidence>
<protein>
    <recommendedName>
        <fullName evidence="1">GPI inositol-deacylase</fullName>
        <ecNumber evidence="1">3.1.-.-</ecNumber>
    </recommendedName>
</protein>
<dbReference type="InterPro" id="IPR012908">
    <property type="entry name" value="PGAP1-ab_dom-like"/>
</dbReference>
<comment type="caution">
    <text evidence="3">The sequence shown here is derived from an EMBL/GenBank/DDBJ whole genome shotgun (WGS) entry which is preliminary data.</text>
</comment>
<dbReference type="EC" id="3.1.-.-" evidence="1"/>
<dbReference type="PANTHER" id="PTHR34043">
    <property type="entry name" value="ALPHA/BETA-HYDROLASES SUPERFAMILY PROTEIN"/>
    <property type="match status" value="1"/>
</dbReference>
<dbReference type="InterPro" id="IPR029058">
    <property type="entry name" value="AB_hydrolase_fold"/>
</dbReference>
<comment type="subcellular location">
    <subcellularLocation>
        <location evidence="1">Endoplasmic reticulum membrane</location>
    </subcellularLocation>
</comment>
<keyword evidence="1" id="KW-0653">Protein transport</keyword>
<keyword evidence="1 3" id="KW-0378">Hydrolase</keyword>
<evidence type="ECO:0000313" key="3">
    <source>
        <dbReference type="EMBL" id="KAJ7191151.1"/>
    </source>
</evidence>
<keyword evidence="4" id="KW-1185">Reference proteome</keyword>
<name>A0AAD6XX67_9AGAR</name>
<accession>A0AAD6XX67</accession>
<dbReference type="Pfam" id="PF07819">
    <property type="entry name" value="PGAP1"/>
    <property type="match status" value="1"/>
</dbReference>
<evidence type="ECO:0000313" key="4">
    <source>
        <dbReference type="Proteomes" id="UP001219525"/>
    </source>
</evidence>
<dbReference type="GO" id="GO:0015031">
    <property type="term" value="P:protein transport"/>
    <property type="evidence" value="ECO:0007669"/>
    <property type="project" value="UniProtKB-KW"/>
</dbReference>
<proteinExistence type="inferred from homology"/>
<evidence type="ECO:0000259" key="2">
    <source>
        <dbReference type="Pfam" id="PF07819"/>
    </source>
</evidence>
<reference evidence="3" key="1">
    <citation type="submission" date="2023-03" db="EMBL/GenBank/DDBJ databases">
        <title>Massive genome expansion in bonnet fungi (Mycena s.s.) driven by repeated elements and novel gene families across ecological guilds.</title>
        <authorList>
            <consortium name="Lawrence Berkeley National Laboratory"/>
            <person name="Harder C.B."/>
            <person name="Miyauchi S."/>
            <person name="Viragh M."/>
            <person name="Kuo A."/>
            <person name="Thoen E."/>
            <person name="Andreopoulos B."/>
            <person name="Lu D."/>
            <person name="Skrede I."/>
            <person name="Drula E."/>
            <person name="Henrissat B."/>
            <person name="Morin E."/>
            <person name="Kohler A."/>
            <person name="Barry K."/>
            <person name="LaButti K."/>
            <person name="Morin E."/>
            <person name="Salamov A."/>
            <person name="Lipzen A."/>
            <person name="Mereny Z."/>
            <person name="Hegedus B."/>
            <person name="Baldrian P."/>
            <person name="Stursova M."/>
            <person name="Weitz H."/>
            <person name="Taylor A."/>
            <person name="Grigoriev I.V."/>
            <person name="Nagy L.G."/>
            <person name="Martin F."/>
            <person name="Kauserud H."/>
        </authorList>
    </citation>
    <scope>NUCLEOTIDE SEQUENCE</scope>
    <source>
        <strain evidence="3">9144</strain>
    </source>
</reference>
<feature type="domain" description="GPI inositol-deacylase PGAP1-like alpha/beta" evidence="2">
    <location>
        <begin position="72"/>
        <end position="225"/>
    </location>
</feature>
<gene>
    <name evidence="3" type="ORF">GGX14DRAFT_579251</name>
</gene>
<comment type="similarity">
    <text evidence="1">Belongs to the GPI inositol-deacylase family.</text>
</comment>
<dbReference type="GO" id="GO:0005789">
    <property type="term" value="C:endoplasmic reticulum membrane"/>
    <property type="evidence" value="ECO:0007669"/>
    <property type="project" value="UniProtKB-SubCell"/>
</dbReference>
<sequence>MANLPSDHVIVLCHGLLPGFREFGPIEYFRDAAANLQLKGPIEYFRDVAATLRLKGNHVISPEVSKIAGIEKRAEQLDQEIKLKLKELQLPSNVTPKVHLIGHCMGGLDARRLVCAQEDARKRGETLAYEVQSVTTVSTPHHGSPAAACAQTVGYIGNSPLTPTPIVEMMNVSFNAMANLTPEYMASFNRKYKNVPAVKYYSVTSTFMPQMNHLLYITHKHIKNWKCANEEHRNAYGENDGMVSVESAQWGVPLDIIDQKTSHIGTIGWGILEIAAGDSDYAASDKLYPALVENLAMNVIP</sequence>
<dbReference type="EMBL" id="JARJCW010000137">
    <property type="protein sequence ID" value="KAJ7191151.1"/>
    <property type="molecule type" value="Genomic_DNA"/>
</dbReference>
<dbReference type="Gene3D" id="3.40.50.1820">
    <property type="entry name" value="alpha/beta hydrolase"/>
    <property type="match status" value="1"/>
</dbReference>
<organism evidence="3 4">
    <name type="scientific">Mycena pura</name>
    <dbReference type="NCBI Taxonomy" id="153505"/>
    <lineage>
        <taxon>Eukaryota</taxon>
        <taxon>Fungi</taxon>
        <taxon>Dikarya</taxon>
        <taxon>Basidiomycota</taxon>
        <taxon>Agaricomycotina</taxon>
        <taxon>Agaricomycetes</taxon>
        <taxon>Agaricomycetidae</taxon>
        <taxon>Agaricales</taxon>
        <taxon>Marasmiineae</taxon>
        <taxon>Mycenaceae</taxon>
        <taxon>Mycena</taxon>
    </lineage>
</organism>
<keyword evidence="1" id="KW-0813">Transport</keyword>
<dbReference type="SUPFAM" id="SSF53474">
    <property type="entry name" value="alpha/beta-Hydrolases"/>
    <property type="match status" value="1"/>
</dbReference>
<comment type="function">
    <text evidence="1">Involved in inositol deacylation of GPI-anchored proteins which plays important roles in the quality control and ER-associated degradation of GPI-anchored proteins.</text>
</comment>
<dbReference type="Proteomes" id="UP001219525">
    <property type="component" value="Unassembled WGS sequence"/>
</dbReference>
<dbReference type="AlphaFoldDB" id="A0AAD6XX67"/>